<dbReference type="GO" id="GO:0009435">
    <property type="term" value="P:NAD+ biosynthetic process"/>
    <property type="evidence" value="ECO:0007669"/>
    <property type="project" value="InterPro"/>
</dbReference>
<reference evidence="10" key="1">
    <citation type="submission" date="2022-12" db="EMBL/GenBank/DDBJ databases">
        <authorList>
            <person name="Brejova B."/>
        </authorList>
    </citation>
    <scope>NUCLEOTIDE SEQUENCE</scope>
</reference>
<protein>
    <recommendedName>
        <fullName evidence="9">Cytidyltransferase-like domain-containing protein</fullName>
    </recommendedName>
</protein>
<feature type="domain" description="Cytidyltransferase-like" evidence="9">
    <location>
        <begin position="46"/>
        <end position="167"/>
    </location>
</feature>
<dbReference type="PANTHER" id="PTHR31285:SF0">
    <property type="entry name" value="NICOTINAMIDE MONONUCLEOTIDE ADENYLYLTRANSFERASE"/>
    <property type="match status" value="1"/>
</dbReference>
<evidence type="ECO:0000256" key="8">
    <source>
        <dbReference type="ARBA" id="ARBA00049001"/>
    </source>
</evidence>
<keyword evidence="7" id="KW-0520">NAD</keyword>
<keyword evidence="5" id="KW-0547">Nucleotide-binding</keyword>
<dbReference type="InterPro" id="IPR004821">
    <property type="entry name" value="Cyt_trans-like"/>
</dbReference>
<gene>
    <name evidence="10" type="ORF">CANVERA_P1602</name>
</gene>
<dbReference type="Gene3D" id="3.40.50.620">
    <property type="entry name" value="HUPs"/>
    <property type="match status" value="1"/>
</dbReference>
<dbReference type="OrthoDB" id="5591297at2759"/>
<sequence length="242" mass="28171">MSTNQLSSRFIKSLQDFIQSNKEFSIIYSTTTNFISSNIDRICVLDSSFNPPHKGHYALIEESLKFNNHSKNKSILLLLSIKNADKLYKPESFDKRLEMMYLMAENLKIKYNNHVNISIGLTNHAKFVDKSLSVLNYITSNHKDFNNNLKITFLIGFDTLIRIFNPKYYLPDKLSNKLENFMKTTDLFCLTRFDENITTNDQQSEYVNDIKSGKNEEIPSHWSDNIHLIKNENFANISSSRD</sequence>
<dbReference type="CDD" id="cd02165">
    <property type="entry name" value="NMNAT"/>
    <property type="match status" value="1"/>
</dbReference>
<dbReference type="GO" id="GO:0005634">
    <property type="term" value="C:nucleus"/>
    <property type="evidence" value="ECO:0007669"/>
    <property type="project" value="TreeGrafter"/>
</dbReference>
<evidence type="ECO:0000313" key="10">
    <source>
        <dbReference type="EMBL" id="CAI5757085.1"/>
    </source>
</evidence>
<dbReference type="GO" id="GO:0005737">
    <property type="term" value="C:cytoplasm"/>
    <property type="evidence" value="ECO:0007669"/>
    <property type="project" value="TreeGrafter"/>
</dbReference>
<dbReference type="SUPFAM" id="SSF52374">
    <property type="entry name" value="Nucleotidylyl transferase"/>
    <property type="match status" value="1"/>
</dbReference>
<evidence type="ECO:0000259" key="9">
    <source>
        <dbReference type="Pfam" id="PF01467"/>
    </source>
</evidence>
<dbReference type="PANTHER" id="PTHR31285">
    <property type="entry name" value="NICOTINAMIDE MONONUCLEOTIDE ADENYLYLTRANSFERASE"/>
    <property type="match status" value="1"/>
</dbReference>
<comment type="pathway">
    <text evidence="1">Cofactor biosynthesis; NAD(+) biosynthesis.</text>
</comment>
<evidence type="ECO:0000256" key="5">
    <source>
        <dbReference type="ARBA" id="ARBA00022741"/>
    </source>
</evidence>
<keyword evidence="3" id="KW-0808">Transferase</keyword>
<name>A0A9W4XCD0_9ASCO</name>
<dbReference type="InterPro" id="IPR005248">
    <property type="entry name" value="NadD/NMNAT"/>
</dbReference>
<comment type="catalytic activity">
    <reaction evidence="8">
        <text>beta-nicotinamide D-ribonucleotide + ATP + H(+) = diphosphate + NAD(+)</text>
        <dbReference type="Rhea" id="RHEA:21360"/>
        <dbReference type="ChEBI" id="CHEBI:14649"/>
        <dbReference type="ChEBI" id="CHEBI:15378"/>
        <dbReference type="ChEBI" id="CHEBI:30616"/>
        <dbReference type="ChEBI" id="CHEBI:33019"/>
        <dbReference type="ChEBI" id="CHEBI:57540"/>
        <dbReference type="EC" id="2.7.7.1"/>
    </reaction>
</comment>
<keyword evidence="6" id="KW-0067">ATP-binding</keyword>
<accession>A0A9W4XCD0</accession>
<keyword evidence="4" id="KW-0548">Nucleotidyltransferase</keyword>
<dbReference type="GO" id="GO:0016887">
    <property type="term" value="F:ATP hydrolysis activity"/>
    <property type="evidence" value="ECO:0007669"/>
    <property type="project" value="TreeGrafter"/>
</dbReference>
<evidence type="ECO:0000256" key="2">
    <source>
        <dbReference type="ARBA" id="ARBA00022642"/>
    </source>
</evidence>
<dbReference type="Pfam" id="PF01467">
    <property type="entry name" value="CTP_transf_like"/>
    <property type="match status" value="1"/>
</dbReference>
<evidence type="ECO:0000256" key="7">
    <source>
        <dbReference type="ARBA" id="ARBA00023027"/>
    </source>
</evidence>
<evidence type="ECO:0000256" key="4">
    <source>
        <dbReference type="ARBA" id="ARBA00022695"/>
    </source>
</evidence>
<dbReference type="EMBL" id="CANTUO010000001">
    <property type="protein sequence ID" value="CAI5757085.1"/>
    <property type="molecule type" value="Genomic_DNA"/>
</dbReference>
<dbReference type="GO" id="GO:0000309">
    <property type="term" value="F:nicotinamide-nucleotide adenylyltransferase activity"/>
    <property type="evidence" value="ECO:0007669"/>
    <property type="project" value="UniProtKB-EC"/>
</dbReference>
<organism evidence="10 11">
    <name type="scientific">Candida verbasci</name>
    <dbReference type="NCBI Taxonomy" id="1227364"/>
    <lineage>
        <taxon>Eukaryota</taxon>
        <taxon>Fungi</taxon>
        <taxon>Dikarya</taxon>
        <taxon>Ascomycota</taxon>
        <taxon>Saccharomycotina</taxon>
        <taxon>Pichiomycetes</taxon>
        <taxon>Debaryomycetaceae</taxon>
        <taxon>Candida/Lodderomyces clade</taxon>
        <taxon>Candida</taxon>
    </lineage>
</organism>
<dbReference type="GO" id="GO:0005524">
    <property type="term" value="F:ATP binding"/>
    <property type="evidence" value="ECO:0007669"/>
    <property type="project" value="UniProtKB-KW"/>
</dbReference>
<dbReference type="AlphaFoldDB" id="A0A9W4XCD0"/>
<evidence type="ECO:0000256" key="1">
    <source>
        <dbReference type="ARBA" id="ARBA00004790"/>
    </source>
</evidence>
<evidence type="ECO:0000256" key="3">
    <source>
        <dbReference type="ARBA" id="ARBA00022679"/>
    </source>
</evidence>
<dbReference type="InterPro" id="IPR014729">
    <property type="entry name" value="Rossmann-like_a/b/a_fold"/>
</dbReference>
<evidence type="ECO:0000313" key="11">
    <source>
        <dbReference type="Proteomes" id="UP001152885"/>
    </source>
</evidence>
<comment type="caution">
    <text evidence="10">The sequence shown here is derived from an EMBL/GenBank/DDBJ whole genome shotgun (WGS) entry which is preliminary data.</text>
</comment>
<keyword evidence="11" id="KW-1185">Reference proteome</keyword>
<evidence type="ECO:0000256" key="6">
    <source>
        <dbReference type="ARBA" id="ARBA00022840"/>
    </source>
</evidence>
<keyword evidence="2" id="KW-0662">Pyridine nucleotide biosynthesis</keyword>
<proteinExistence type="predicted"/>
<dbReference type="Proteomes" id="UP001152885">
    <property type="component" value="Unassembled WGS sequence"/>
</dbReference>